<accession>A0A1I4WEY8</accession>
<dbReference type="AlphaFoldDB" id="A0A1I4WEY8"/>
<dbReference type="SMART" id="SM00909">
    <property type="entry name" value="Germane"/>
    <property type="match status" value="1"/>
</dbReference>
<dbReference type="InterPro" id="IPR019606">
    <property type="entry name" value="GerMN"/>
</dbReference>
<evidence type="ECO:0000259" key="1">
    <source>
        <dbReference type="SMART" id="SM00909"/>
    </source>
</evidence>
<dbReference type="InterPro" id="IPR018910">
    <property type="entry name" value="LpqB_C"/>
</dbReference>
<dbReference type="InterPro" id="IPR059026">
    <property type="entry name" value="LpqB_N"/>
</dbReference>
<dbReference type="InterPro" id="IPR015943">
    <property type="entry name" value="WD40/YVTN_repeat-like_dom_sf"/>
</dbReference>
<dbReference type="Pfam" id="PF10647">
    <property type="entry name" value="Gmad1"/>
    <property type="match status" value="1"/>
</dbReference>
<dbReference type="Pfam" id="PF25976">
    <property type="entry name" value="LpqB_N"/>
    <property type="match status" value="1"/>
</dbReference>
<dbReference type="Proteomes" id="UP000199614">
    <property type="component" value="Unassembled WGS sequence"/>
</dbReference>
<dbReference type="EMBL" id="FOUY01000008">
    <property type="protein sequence ID" value="SFN12394.1"/>
    <property type="molecule type" value="Genomic_DNA"/>
</dbReference>
<gene>
    <name evidence="2" type="ORF">SAMN05216207_1008101</name>
</gene>
<organism evidence="2 3">
    <name type="scientific">Pseudonocardia ammonioxydans</name>
    <dbReference type="NCBI Taxonomy" id="260086"/>
    <lineage>
        <taxon>Bacteria</taxon>
        <taxon>Bacillati</taxon>
        <taxon>Actinomycetota</taxon>
        <taxon>Actinomycetes</taxon>
        <taxon>Pseudonocardiales</taxon>
        <taxon>Pseudonocardiaceae</taxon>
        <taxon>Pseudonocardia</taxon>
    </lineage>
</organism>
<feature type="domain" description="GerMN" evidence="1">
    <location>
        <begin position="220"/>
        <end position="308"/>
    </location>
</feature>
<evidence type="ECO:0000313" key="3">
    <source>
        <dbReference type="Proteomes" id="UP000199614"/>
    </source>
</evidence>
<dbReference type="Gene3D" id="2.130.10.10">
    <property type="entry name" value="YVTN repeat-like/Quinoprotein amine dehydrogenase"/>
    <property type="match status" value="1"/>
</dbReference>
<protein>
    <submittedName>
        <fullName evidence="2">Sporulation and spore germination</fullName>
    </submittedName>
</protein>
<sequence length="590" mass="61894">MRARPLRRSAAAGATGAGRVRRVASLGLLVCLAVLAGCATVPEHSSVQVLRQTRDNGAAVPDGPIEDGDPLGLVRGFVYASGRPDDRHAAARRYLAATASEWDDGASLTVLSERFDTVFAPDSADAGPERAVVRMRGTRIGTVSPAGAFETDPRPVEVDIGVVRQGDHWRIEHLPPGAMVRLSDFRASYRSLRAWFVDPTRGMLMSDTHYIPSTRPSELAARATEVLLHGPSSGLTGAAVTLFPATARLRSAVSESADGAVVVDLAGVSGLSDRDRRLLAAQVSLTLAEVSVHRVRLLSDGEPLLADRPEVTRDDFADLVGTPERLPAHPLVVDGGRVRRLAENGQATPVAGQAGNGSFDVVDAAASTRDDRIAVVSREESGTQRLLTGPADGRLTATPVSGAVVTALSWNAAGDEIWAVADGRLHRVAAPADGPPVEAPVDTSRLDRHGEIADVAFSREGGRIAVAAGGRALVGPVVPGPDGRVAIGELRELRPGELEDVVAVDWRSNEQLVVAADSERPVALVSVDGLTLDHVPGTNLTSPLRAVAAAPGRPIYVSDRTGLWSYSGGDLDAWRQTVGSSTAARPFYPG</sequence>
<keyword evidence="3" id="KW-1185">Reference proteome</keyword>
<proteinExistence type="predicted"/>
<dbReference type="RefSeq" id="WP_093340759.1">
    <property type="nucleotide sequence ID" value="NZ_FOUY01000008.1"/>
</dbReference>
<name>A0A1I4WEY8_PSUAM</name>
<dbReference type="InterPro" id="IPR011044">
    <property type="entry name" value="Quino_amine_DH_bsu"/>
</dbReference>
<dbReference type="SUPFAM" id="SSF50969">
    <property type="entry name" value="YVTN repeat-like/Quinoprotein amine dehydrogenase"/>
    <property type="match status" value="1"/>
</dbReference>
<dbReference type="STRING" id="260086.SAMN05216207_1008101"/>
<dbReference type="Pfam" id="PF10646">
    <property type="entry name" value="Germane"/>
    <property type="match status" value="1"/>
</dbReference>
<reference evidence="2 3" key="1">
    <citation type="submission" date="2016-10" db="EMBL/GenBank/DDBJ databases">
        <authorList>
            <person name="de Groot N.N."/>
        </authorList>
    </citation>
    <scope>NUCLEOTIDE SEQUENCE [LARGE SCALE GENOMIC DNA]</scope>
    <source>
        <strain evidence="2 3">CGMCC 4.1877</strain>
    </source>
</reference>
<dbReference type="OrthoDB" id="3226781at2"/>
<evidence type="ECO:0000313" key="2">
    <source>
        <dbReference type="EMBL" id="SFN12394.1"/>
    </source>
</evidence>